<dbReference type="Proteomes" id="UP000270094">
    <property type="component" value="Unassembled WGS sequence"/>
</dbReference>
<reference evidence="1 2" key="1">
    <citation type="submission" date="2018-11" db="EMBL/GenBank/DDBJ databases">
        <authorList>
            <consortium name="Pathogen Informatics"/>
        </authorList>
    </citation>
    <scope>NUCLEOTIDE SEQUENCE [LARGE SCALE GENOMIC DNA]</scope>
</reference>
<name>A0A3P7IPZ8_STRVU</name>
<sequence length="86" mass="8769">MPAPSDTDTDVPVPNSSDVLVVSPLSTVVVAVLVLPEVPWSDVVSDPVSRMAVEALSLLGPTAVEAPSLLGAIAVETSDFPDSSLE</sequence>
<evidence type="ECO:0000313" key="2">
    <source>
        <dbReference type="Proteomes" id="UP000270094"/>
    </source>
</evidence>
<dbReference type="EMBL" id="UYYB01011010">
    <property type="protein sequence ID" value="VDM69079.1"/>
    <property type="molecule type" value="Genomic_DNA"/>
</dbReference>
<proteinExistence type="predicted"/>
<gene>
    <name evidence="1" type="ORF">SVUK_LOCUS4077</name>
</gene>
<evidence type="ECO:0000313" key="1">
    <source>
        <dbReference type="EMBL" id="VDM69079.1"/>
    </source>
</evidence>
<protein>
    <submittedName>
        <fullName evidence="1">Uncharacterized protein</fullName>
    </submittedName>
</protein>
<organism evidence="1 2">
    <name type="scientific">Strongylus vulgaris</name>
    <name type="common">Blood worm</name>
    <dbReference type="NCBI Taxonomy" id="40348"/>
    <lineage>
        <taxon>Eukaryota</taxon>
        <taxon>Metazoa</taxon>
        <taxon>Ecdysozoa</taxon>
        <taxon>Nematoda</taxon>
        <taxon>Chromadorea</taxon>
        <taxon>Rhabditida</taxon>
        <taxon>Rhabditina</taxon>
        <taxon>Rhabditomorpha</taxon>
        <taxon>Strongyloidea</taxon>
        <taxon>Strongylidae</taxon>
        <taxon>Strongylus</taxon>
    </lineage>
</organism>
<keyword evidence="2" id="KW-1185">Reference proteome</keyword>
<dbReference type="AlphaFoldDB" id="A0A3P7IPZ8"/>
<accession>A0A3P7IPZ8</accession>